<proteinExistence type="inferred from homology"/>
<dbReference type="CTD" id="117579"/>
<feature type="domain" description="Insulin-like" evidence="10">
    <location>
        <begin position="56"/>
        <end position="166"/>
    </location>
</feature>
<reference evidence="11" key="2">
    <citation type="submission" date="2025-09" db="UniProtKB">
        <authorList>
            <consortium name="Ensembl"/>
        </authorList>
    </citation>
    <scope>IDENTIFICATION</scope>
</reference>
<comment type="similarity">
    <text evidence="2">Belongs to the insulin family.</text>
</comment>
<dbReference type="PRINTS" id="PR00276">
    <property type="entry name" value="INSULINFAMLY"/>
</dbReference>
<dbReference type="PROSITE" id="PS00262">
    <property type="entry name" value="INSULIN"/>
    <property type="match status" value="1"/>
</dbReference>
<keyword evidence="7" id="KW-0732">Signal</keyword>
<organism evidence="11 12">
    <name type="scientific">Cercocebus atys</name>
    <name type="common">Sooty mangabey</name>
    <name type="synonym">Cercocebus torquatus atys</name>
    <dbReference type="NCBI Taxonomy" id="9531"/>
    <lineage>
        <taxon>Eukaryota</taxon>
        <taxon>Metazoa</taxon>
        <taxon>Chordata</taxon>
        <taxon>Craniata</taxon>
        <taxon>Vertebrata</taxon>
        <taxon>Euteleostomi</taxon>
        <taxon>Mammalia</taxon>
        <taxon>Eutheria</taxon>
        <taxon>Euarchontoglires</taxon>
        <taxon>Primates</taxon>
        <taxon>Haplorrhini</taxon>
        <taxon>Catarrhini</taxon>
        <taxon>Cercopithecidae</taxon>
        <taxon>Cercopithecinae</taxon>
        <taxon>Cercocebus</taxon>
    </lineage>
</organism>
<dbReference type="InterPro" id="IPR051777">
    <property type="entry name" value="Insulin-like_neuro_ligands"/>
</dbReference>
<dbReference type="RefSeq" id="XP_011949521.1">
    <property type="nucleotide sequence ID" value="XM_012094131.1"/>
</dbReference>
<dbReference type="OrthoDB" id="9443437at2759"/>
<evidence type="ECO:0000256" key="3">
    <source>
        <dbReference type="ARBA" id="ARBA00011207"/>
    </source>
</evidence>
<evidence type="ECO:0000256" key="4">
    <source>
        <dbReference type="ARBA" id="ARBA00022525"/>
    </source>
</evidence>
<dbReference type="Proteomes" id="UP000233060">
    <property type="component" value="Unassembled WGS sequence"/>
</dbReference>
<dbReference type="InterPro" id="IPR036438">
    <property type="entry name" value="Insulin-like_sf"/>
</dbReference>
<dbReference type="InterPro" id="IPR016179">
    <property type="entry name" value="Insulin-like"/>
</dbReference>
<dbReference type="AlphaFoldDB" id="A0A2K5NDN7"/>
<dbReference type="STRING" id="9531.ENSCATP00000035445"/>
<dbReference type="PANTHER" id="PTHR20968:SF0">
    <property type="entry name" value="RELAXIN-3"/>
    <property type="match status" value="1"/>
</dbReference>
<comment type="subcellular location">
    <subcellularLocation>
        <location evidence="1">Secreted</location>
    </subcellularLocation>
</comment>
<protein>
    <recommendedName>
        <fullName evidence="9">Relaxin-3</fullName>
    </recommendedName>
</protein>
<evidence type="ECO:0000256" key="2">
    <source>
        <dbReference type="ARBA" id="ARBA00009034"/>
    </source>
</evidence>
<sequence>MYKWGAKRQRRHWPTRTSEASLSSMARYTLLLLLAVWVLTGELWPGTEARAAPYGVKLCGREFIRAVIFTCGGSRWRRSDILAHETMGDTFPDADADGDSLAGQLDEAMGSSEWLALTKSPQAFYGGRPSWQGTPRILRGSRDVLAGLSSSCCKWGCSKSEISSLC</sequence>
<evidence type="ECO:0000259" key="10">
    <source>
        <dbReference type="SMART" id="SM00078"/>
    </source>
</evidence>
<dbReference type="KEGG" id="caty:105601575"/>
<dbReference type="GO" id="GO:0001664">
    <property type="term" value="F:G protein-coupled receptor binding"/>
    <property type="evidence" value="ECO:0007669"/>
    <property type="project" value="TreeGrafter"/>
</dbReference>
<evidence type="ECO:0000256" key="9">
    <source>
        <dbReference type="ARBA" id="ARBA00040355"/>
    </source>
</evidence>
<accession>A0A2K5NDN7</accession>
<dbReference type="PANTHER" id="PTHR20968">
    <property type="entry name" value="ILGF DOMAIN-CONTAINING PROTEIN"/>
    <property type="match status" value="1"/>
</dbReference>
<evidence type="ECO:0000313" key="11">
    <source>
        <dbReference type="Ensembl" id="ENSCATP00000035445.1"/>
    </source>
</evidence>
<dbReference type="SMART" id="SM00078">
    <property type="entry name" value="IlGF"/>
    <property type="match status" value="1"/>
</dbReference>
<dbReference type="InterPro" id="IPR022353">
    <property type="entry name" value="Insulin_CS"/>
</dbReference>
<evidence type="ECO:0000256" key="1">
    <source>
        <dbReference type="ARBA" id="ARBA00004613"/>
    </source>
</evidence>
<dbReference type="CDD" id="cd04365">
    <property type="entry name" value="IlGF_relaxin_like"/>
    <property type="match status" value="1"/>
</dbReference>
<dbReference type="GeneTree" id="ENSGT00940000154396"/>
<evidence type="ECO:0000256" key="7">
    <source>
        <dbReference type="ARBA" id="ARBA00022729"/>
    </source>
</evidence>
<evidence type="ECO:0000256" key="6">
    <source>
        <dbReference type="ARBA" id="ARBA00022702"/>
    </source>
</evidence>
<comment type="subunit">
    <text evidence="3">Heterodimer of a B chain and an A chain linked by two disulfide bonds.</text>
</comment>
<evidence type="ECO:0000313" key="12">
    <source>
        <dbReference type="Proteomes" id="UP000233060"/>
    </source>
</evidence>
<keyword evidence="6" id="KW-0372">Hormone</keyword>
<dbReference type="GeneID" id="105601575"/>
<dbReference type="Ensembl" id="ENSCATT00000059727.1">
    <property type="protein sequence ID" value="ENSCATP00000035445.1"/>
    <property type="gene ID" value="ENSCATG00000040582.1"/>
</dbReference>
<name>A0A2K5NDN7_CERAT</name>
<reference evidence="11" key="1">
    <citation type="submission" date="2025-08" db="UniProtKB">
        <authorList>
            <consortium name="Ensembl"/>
        </authorList>
    </citation>
    <scope>IDENTIFICATION</scope>
</reference>
<dbReference type="GO" id="GO:0005179">
    <property type="term" value="F:hormone activity"/>
    <property type="evidence" value="ECO:0007669"/>
    <property type="project" value="UniProtKB-KW"/>
</dbReference>
<gene>
    <name evidence="11" type="primary">RLN3</name>
</gene>
<dbReference type="OMA" id="WGCSKRE"/>
<dbReference type="SUPFAM" id="SSF56994">
    <property type="entry name" value="Insulin-like"/>
    <property type="match status" value="1"/>
</dbReference>
<keyword evidence="12" id="KW-1185">Reference proteome</keyword>
<dbReference type="GO" id="GO:0005576">
    <property type="term" value="C:extracellular region"/>
    <property type="evidence" value="ECO:0007669"/>
    <property type="project" value="UniProtKB-SubCell"/>
</dbReference>
<evidence type="ECO:0000256" key="8">
    <source>
        <dbReference type="ARBA" id="ARBA00023157"/>
    </source>
</evidence>
<evidence type="ECO:0000256" key="5">
    <source>
        <dbReference type="ARBA" id="ARBA00022685"/>
    </source>
</evidence>
<keyword evidence="8" id="KW-1015">Disulfide bond</keyword>
<dbReference type="InterPro" id="IPR022352">
    <property type="entry name" value="Ins/IGF/rlx"/>
</dbReference>
<keyword evidence="4" id="KW-0964">Secreted</keyword>
<keyword evidence="5" id="KW-0165">Cleavage on pair of basic residues</keyword>